<dbReference type="Pfam" id="PF02561">
    <property type="entry name" value="FliS"/>
    <property type="match status" value="1"/>
</dbReference>
<keyword evidence="7" id="KW-0969">Cilium</keyword>
<keyword evidence="7" id="KW-0282">Flagellum</keyword>
<dbReference type="STRING" id="428992.SAMN05216272_101365"/>
<dbReference type="Proteomes" id="UP000199636">
    <property type="component" value="Unassembled WGS sequence"/>
</dbReference>
<evidence type="ECO:0000256" key="3">
    <source>
        <dbReference type="ARBA" id="ARBA00022490"/>
    </source>
</evidence>
<evidence type="ECO:0000256" key="6">
    <source>
        <dbReference type="PIRNR" id="PIRNR039090"/>
    </source>
</evidence>
<dbReference type="GO" id="GO:0044780">
    <property type="term" value="P:bacterial-type flagellum assembly"/>
    <property type="evidence" value="ECO:0007669"/>
    <property type="project" value="InterPro"/>
</dbReference>
<keyword evidence="8" id="KW-1185">Reference proteome</keyword>
<dbReference type="EMBL" id="FNDS01000001">
    <property type="protein sequence ID" value="SDH39811.1"/>
    <property type="molecule type" value="Genomic_DNA"/>
</dbReference>
<accession>A0A1G8C2U8</accession>
<dbReference type="PIRSF" id="PIRSF039090">
    <property type="entry name" value="Flis"/>
    <property type="match status" value="1"/>
</dbReference>
<proteinExistence type="inferred from homology"/>
<dbReference type="NCBIfam" id="TIGR00208">
    <property type="entry name" value="fliS"/>
    <property type="match status" value="1"/>
</dbReference>
<evidence type="ECO:0000256" key="5">
    <source>
        <dbReference type="ARBA" id="ARBA00023186"/>
    </source>
</evidence>
<dbReference type="GO" id="GO:0005829">
    <property type="term" value="C:cytosol"/>
    <property type="evidence" value="ECO:0007669"/>
    <property type="project" value="UniProtKB-SubCell"/>
</dbReference>
<keyword evidence="7" id="KW-0966">Cell projection</keyword>
<dbReference type="InterPro" id="IPR003713">
    <property type="entry name" value="FliS"/>
</dbReference>
<dbReference type="AlphaFoldDB" id="A0A1G8C2U8"/>
<protein>
    <recommendedName>
        <fullName evidence="6">Flagellar secretion chaperone FliS</fullName>
    </recommendedName>
</protein>
<organism evidence="7 8">
    <name type="scientific">Pseudomonas panipatensis</name>
    <dbReference type="NCBI Taxonomy" id="428992"/>
    <lineage>
        <taxon>Bacteria</taxon>
        <taxon>Pseudomonadati</taxon>
        <taxon>Pseudomonadota</taxon>
        <taxon>Gammaproteobacteria</taxon>
        <taxon>Pseudomonadales</taxon>
        <taxon>Pseudomonadaceae</taxon>
        <taxon>Pseudomonas</taxon>
    </lineage>
</organism>
<keyword evidence="4 6" id="KW-1005">Bacterial flagellum biogenesis</keyword>
<dbReference type="SUPFAM" id="SSF101116">
    <property type="entry name" value="Flagellar export chaperone FliS"/>
    <property type="match status" value="1"/>
</dbReference>
<dbReference type="CDD" id="cd16098">
    <property type="entry name" value="FliS"/>
    <property type="match status" value="1"/>
</dbReference>
<dbReference type="Gene3D" id="1.20.120.340">
    <property type="entry name" value="Flagellar protein FliS"/>
    <property type="match status" value="1"/>
</dbReference>
<evidence type="ECO:0000256" key="2">
    <source>
        <dbReference type="ARBA" id="ARBA00008787"/>
    </source>
</evidence>
<comment type="similarity">
    <text evidence="2 6">Belongs to the FliS family.</text>
</comment>
<dbReference type="InterPro" id="IPR036584">
    <property type="entry name" value="FliS_sf"/>
</dbReference>
<dbReference type="OrthoDB" id="9792010at2"/>
<dbReference type="PANTHER" id="PTHR34773">
    <property type="entry name" value="FLAGELLAR SECRETION CHAPERONE FLIS"/>
    <property type="match status" value="1"/>
</dbReference>
<gene>
    <name evidence="7" type="ORF">SAMN05216272_101365</name>
</gene>
<evidence type="ECO:0000256" key="4">
    <source>
        <dbReference type="ARBA" id="ARBA00022795"/>
    </source>
</evidence>
<dbReference type="GO" id="GO:0071973">
    <property type="term" value="P:bacterial-type flagellum-dependent cell motility"/>
    <property type="evidence" value="ECO:0007669"/>
    <property type="project" value="TreeGrafter"/>
</dbReference>
<reference evidence="8" key="1">
    <citation type="submission" date="2016-10" db="EMBL/GenBank/DDBJ databases">
        <authorList>
            <person name="Varghese N."/>
            <person name="Submissions S."/>
        </authorList>
    </citation>
    <scope>NUCLEOTIDE SEQUENCE [LARGE SCALE GENOMIC DNA]</scope>
    <source>
        <strain evidence="8">CCM 7469</strain>
    </source>
</reference>
<keyword evidence="3 6" id="KW-0963">Cytoplasm</keyword>
<comment type="subcellular location">
    <subcellularLocation>
        <location evidence="1 6">Cytoplasm</location>
        <location evidence="1 6">Cytosol</location>
    </subcellularLocation>
</comment>
<name>A0A1G8C2U8_9PSED</name>
<evidence type="ECO:0000313" key="7">
    <source>
        <dbReference type="EMBL" id="SDH39811.1"/>
    </source>
</evidence>
<evidence type="ECO:0000313" key="8">
    <source>
        <dbReference type="Proteomes" id="UP000199636"/>
    </source>
</evidence>
<dbReference type="PANTHER" id="PTHR34773:SF1">
    <property type="entry name" value="FLAGELLAR SECRETION CHAPERONE FLIS"/>
    <property type="match status" value="1"/>
</dbReference>
<sequence>MNAMAALRQYQNVNTQSQLHDASPHRLIQMLMEGGLGRIAQAKGAMERGQYAQKGMLIAKTMGIIGGLREALNLEAGGELAQGYANLYDYMNRRLAEANRSNEAEILDEVSGLLRTIKEGWDGIAH</sequence>
<dbReference type="RefSeq" id="WP_090260260.1">
    <property type="nucleotide sequence ID" value="NZ_FNDS01000001.1"/>
</dbReference>
<keyword evidence="5" id="KW-0143">Chaperone</keyword>
<evidence type="ECO:0000256" key="1">
    <source>
        <dbReference type="ARBA" id="ARBA00004514"/>
    </source>
</evidence>